<accession>A0AAD0XD49</accession>
<sequence length="73" mass="8089">MDALGRLLNDQPENQRLRLKAKEGMLKITKRCVEIEAGISPGAIRNHPCVMAKIDHARVNSLASTKLKLPNIT</sequence>
<protein>
    <submittedName>
        <fullName evidence="1">Uncharacterized protein</fullName>
    </submittedName>
</protein>
<name>A0AAD0XD49_9GAMM</name>
<reference evidence="1 2" key="1">
    <citation type="submission" date="2018-10" db="EMBL/GenBank/DDBJ databases">
        <title>Complete Genome Sequence and Transcriptomic Profiles of a Marine Bacterium, Pseudoalteromonas agarivorans Hao 2018.</title>
        <authorList>
            <person name="Hao L."/>
        </authorList>
    </citation>
    <scope>NUCLEOTIDE SEQUENCE [LARGE SCALE GENOMIC DNA]</scope>
    <source>
        <strain evidence="1 2">Hao 2018</strain>
    </source>
</reference>
<organism evidence="1 2">
    <name type="scientific">Pseudoalteromonas agarivorans</name>
    <dbReference type="NCBI Taxonomy" id="176102"/>
    <lineage>
        <taxon>Bacteria</taxon>
        <taxon>Pseudomonadati</taxon>
        <taxon>Pseudomonadota</taxon>
        <taxon>Gammaproteobacteria</taxon>
        <taxon>Alteromonadales</taxon>
        <taxon>Pseudoalteromonadaceae</taxon>
        <taxon>Pseudoalteromonas</taxon>
    </lineage>
</organism>
<dbReference type="Proteomes" id="UP000279995">
    <property type="component" value="Chromosome I"/>
</dbReference>
<dbReference type="EMBL" id="CP033065">
    <property type="protein sequence ID" value="AYM87013.1"/>
    <property type="molecule type" value="Genomic_DNA"/>
</dbReference>
<proteinExistence type="predicted"/>
<evidence type="ECO:0000313" key="1">
    <source>
        <dbReference type="EMBL" id="AYM87013.1"/>
    </source>
</evidence>
<gene>
    <name evidence="1" type="ORF">D9T18_10030</name>
</gene>
<dbReference type="AlphaFoldDB" id="A0AAD0XD49"/>
<evidence type="ECO:0000313" key="2">
    <source>
        <dbReference type="Proteomes" id="UP000279995"/>
    </source>
</evidence>